<dbReference type="Proteomes" id="UP000012179">
    <property type="component" value="Chromosome"/>
</dbReference>
<reference evidence="1 2" key="1">
    <citation type="journal article" date="2015" name="Int. J. Syst. Evol. Microbiol.">
        <title>Nitrosospira lacus sp. nov., a psychrotolerant, ammonia-oxidizing bacterium from sandy lake sediment.</title>
        <authorList>
            <person name="Urakawa H."/>
            <person name="Garcia J.C."/>
            <person name="Nielsen J.L."/>
            <person name="Le V.Q."/>
            <person name="Kozlowski J.A."/>
            <person name="Stein L.Y."/>
            <person name="Lim C.K."/>
            <person name="Pommerening-Roser A."/>
            <person name="Martens-Habbena W."/>
            <person name="Stahl D.A."/>
            <person name="Klotz M.G."/>
        </authorList>
    </citation>
    <scope>NUCLEOTIDE SEQUENCE [LARGE SCALE GENOMIC DNA]</scope>
    <source>
        <strain evidence="1 2">APG3</strain>
    </source>
</reference>
<evidence type="ECO:0000313" key="2">
    <source>
        <dbReference type="Proteomes" id="UP000012179"/>
    </source>
</evidence>
<dbReference type="EMBL" id="CP021106">
    <property type="protein sequence ID" value="ARO88334.1"/>
    <property type="molecule type" value="Genomic_DNA"/>
</dbReference>
<organism evidence="1 2">
    <name type="scientific">Nitrosospira lacus</name>
    <dbReference type="NCBI Taxonomy" id="1288494"/>
    <lineage>
        <taxon>Bacteria</taxon>
        <taxon>Pseudomonadati</taxon>
        <taxon>Pseudomonadota</taxon>
        <taxon>Betaproteobacteria</taxon>
        <taxon>Nitrosomonadales</taxon>
        <taxon>Nitrosomonadaceae</taxon>
        <taxon>Nitrosospira</taxon>
    </lineage>
</organism>
<proteinExistence type="predicted"/>
<sequence>MRKIIGFTGSHVLYFLADCLDLVMDKTCSRRFFPLYRKLLVRSADVENWGGGGGAWGMLWAKLR</sequence>
<name>A0A1W6SR93_9PROT</name>
<protein>
    <submittedName>
        <fullName evidence="1">Uncharacterized protein</fullName>
    </submittedName>
</protein>
<dbReference type="AlphaFoldDB" id="A0A1W6SR93"/>
<evidence type="ECO:0000313" key="1">
    <source>
        <dbReference type="EMBL" id="ARO88334.1"/>
    </source>
</evidence>
<keyword evidence="2" id="KW-1185">Reference proteome</keyword>
<accession>A0A1W6SR93</accession>
<dbReference type="KEGG" id="nlc:EBAPG3_011405"/>
<gene>
    <name evidence="1" type="ORF">EBAPG3_011405</name>
</gene>